<feature type="compositionally biased region" description="Polar residues" evidence="1">
    <location>
        <begin position="1"/>
        <end position="24"/>
    </location>
</feature>
<organism evidence="2">
    <name type="scientific">invertebrate metagenome</name>
    <dbReference type="NCBI Taxonomy" id="1711999"/>
    <lineage>
        <taxon>unclassified sequences</taxon>
        <taxon>metagenomes</taxon>
        <taxon>organismal metagenomes</taxon>
    </lineage>
</organism>
<comment type="caution">
    <text evidence="2">The sequence shown here is derived from an EMBL/GenBank/DDBJ whole genome shotgun (WGS) entry which is preliminary data.</text>
</comment>
<dbReference type="AlphaFoldDB" id="A0A2H9TBQ2"/>
<feature type="region of interest" description="Disordered" evidence="1">
    <location>
        <begin position="1"/>
        <end position="28"/>
    </location>
</feature>
<sequence length="275" mass="31369">MKVNQHPQKTPSEPSRFDTSSPSDPDNEQYLSIPRSYMALCKSVNVSLFLAQAVYWQKSDATAARTGKWQGRFYNTRDQWKEQTGLSRFKQEKARQKLRDMGLLTEVRQRLNTGIVIWYRVDIVRLNQVLNGEEEKPVEQGEAINNTCVANHAGLPDEPLGSAKEKPVISMKLFGGCHPIIYWWMRRILLAEGCKLKQASQKQKAAYVIQMAAFLDKGFESPVVVSSLKAFTDVYGKRLFQWLSDGMDVPMMVPPFGAESVRFAQQVYIDNIKKL</sequence>
<gene>
    <name evidence="2" type="ORF">CI610_00333</name>
</gene>
<evidence type="ECO:0000313" key="2">
    <source>
        <dbReference type="EMBL" id="PJE80672.1"/>
    </source>
</evidence>
<dbReference type="EMBL" id="NSIT01000009">
    <property type="protein sequence ID" value="PJE80672.1"/>
    <property type="molecule type" value="Genomic_DNA"/>
</dbReference>
<proteinExistence type="predicted"/>
<accession>A0A2H9TBQ2</accession>
<evidence type="ECO:0000256" key="1">
    <source>
        <dbReference type="SAM" id="MobiDB-lite"/>
    </source>
</evidence>
<protein>
    <submittedName>
        <fullName evidence="2">Uncharacterized protein</fullName>
    </submittedName>
</protein>
<reference evidence="2" key="1">
    <citation type="journal article" date="2017" name="Appl. Environ. Microbiol.">
        <title>Molecular characterization of an Endozoicomonas-like organism causing infection in king scallop Pecten maximus L.</title>
        <authorList>
            <person name="Cano I."/>
            <person name="van Aerle R."/>
            <person name="Ross S."/>
            <person name="Verner-Jeffreys D.W."/>
            <person name="Paley R.K."/>
            <person name="Rimmer G."/>
            <person name="Ryder D."/>
            <person name="Hooper P."/>
            <person name="Stone D."/>
            <person name="Feist S.W."/>
        </authorList>
    </citation>
    <scope>NUCLEOTIDE SEQUENCE</scope>
</reference>
<name>A0A2H9TBQ2_9ZZZZ</name>